<evidence type="ECO:0000313" key="3">
    <source>
        <dbReference type="EMBL" id="ANY87057.1"/>
    </source>
</evidence>
<dbReference type="InterPro" id="IPR013341">
    <property type="entry name" value="Mandelate_racemase_N_dom"/>
</dbReference>
<dbReference type="SFLD" id="SFLDS00001">
    <property type="entry name" value="Enolase"/>
    <property type="match status" value="1"/>
</dbReference>
<dbReference type="SUPFAM" id="SSF54826">
    <property type="entry name" value="Enolase N-terminal domain-like"/>
    <property type="match status" value="1"/>
</dbReference>
<name>A0A1B2F4G0_PSEPU</name>
<dbReference type="Gene3D" id="3.30.390.10">
    <property type="entry name" value="Enolase-like, N-terminal domain"/>
    <property type="match status" value="1"/>
</dbReference>
<dbReference type="InterPro" id="IPR029065">
    <property type="entry name" value="Enolase_C-like"/>
</dbReference>
<dbReference type="SUPFAM" id="SSF51604">
    <property type="entry name" value="Enolase C-terminal domain-like"/>
    <property type="match status" value="1"/>
</dbReference>
<proteinExistence type="predicted"/>
<organism evidence="3">
    <name type="scientific">Pseudomonas putida</name>
    <name type="common">Arthrobacter siderocapsulatus</name>
    <dbReference type="NCBI Taxonomy" id="303"/>
    <lineage>
        <taxon>Bacteria</taxon>
        <taxon>Pseudomonadati</taxon>
        <taxon>Pseudomonadota</taxon>
        <taxon>Gammaproteobacteria</taxon>
        <taxon>Pseudomonadales</taxon>
        <taxon>Pseudomonadaceae</taxon>
        <taxon>Pseudomonas</taxon>
    </lineage>
</organism>
<dbReference type="InterPro" id="IPR034593">
    <property type="entry name" value="DgoD-like"/>
</dbReference>
<keyword evidence="1" id="KW-0456">Lyase</keyword>
<dbReference type="Gene3D" id="3.20.20.120">
    <property type="entry name" value="Enolase-like C-terminal domain"/>
    <property type="match status" value="1"/>
</dbReference>
<dbReference type="SMART" id="SM00922">
    <property type="entry name" value="MR_MLE"/>
    <property type="match status" value="1"/>
</dbReference>
<dbReference type="PANTHER" id="PTHR48080">
    <property type="entry name" value="D-GALACTONATE DEHYDRATASE-RELATED"/>
    <property type="match status" value="1"/>
</dbReference>
<dbReference type="RefSeq" id="WP_081337512.1">
    <property type="nucleotide sequence ID" value="NZ_CP016634.1"/>
</dbReference>
<protein>
    <submittedName>
        <fullName evidence="3">Mandelate racemase</fullName>
    </submittedName>
</protein>
<feature type="domain" description="Mandelate racemase/muconate lactonizing enzyme C-terminal" evidence="2">
    <location>
        <begin position="143"/>
        <end position="240"/>
    </location>
</feature>
<dbReference type="Pfam" id="PF02746">
    <property type="entry name" value="MR_MLE_N"/>
    <property type="match status" value="1"/>
</dbReference>
<evidence type="ECO:0000259" key="2">
    <source>
        <dbReference type="SMART" id="SM00922"/>
    </source>
</evidence>
<dbReference type="AlphaFoldDB" id="A0A1B2F4G0"/>
<gene>
    <name evidence="3" type="primary">mdlA</name>
    <name evidence="3" type="ORF">IEC33019_1489</name>
</gene>
<dbReference type="GO" id="GO:0016829">
    <property type="term" value="F:lyase activity"/>
    <property type="evidence" value="ECO:0007669"/>
    <property type="project" value="UniProtKB-KW"/>
</dbReference>
<dbReference type="InterPro" id="IPR036849">
    <property type="entry name" value="Enolase-like_C_sf"/>
</dbReference>
<dbReference type="CDD" id="cd03316">
    <property type="entry name" value="MR_like"/>
    <property type="match status" value="1"/>
</dbReference>
<dbReference type="Pfam" id="PF13378">
    <property type="entry name" value="MR_MLE_C"/>
    <property type="match status" value="1"/>
</dbReference>
<reference evidence="3" key="1">
    <citation type="submission" date="2016-07" db="EMBL/GenBank/DDBJ databases">
        <title>New class B carbapenemase carried by novel plasmid in Pseudomonas putida enviromental strain in eastern Amazonia.</title>
        <authorList>
            <person name="Souza C.O."/>
            <person name="Lima K.V."/>
            <person name="Brasiliense D.M."/>
            <person name="Perez-Chaparro P.J."/>
            <person name="Mamizuka E.M."/>
            <person name="Lima M.O."/>
            <person name="Lima L.N."/>
            <person name="McCulloch J.A."/>
        </authorList>
    </citation>
    <scope>NUCLEOTIDE SEQUENCE [LARGE SCALE GENOMIC DNA]</scope>
    <source>
        <strain evidence="3">IEC33019</strain>
    </source>
</reference>
<dbReference type="InterPro" id="IPR013342">
    <property type="entry name" value="Mandelate_racemase_C"/>
</dbReference>
<accession>A0A1B2F4G0</accession>
<dbReference type="PANTHER" id="PTHR48080:SF2">
    <property type="entry name" value="D-GALACTONATE DEHYDRATASE"/>
    <property type="match status" value="1"/>
</dbReference>
<dbReference type="EMBL" id="CP016634">
    <property type="protein sequence ID" value="ANY87057.1"/>
    <property type="molecule type" value="Genomic_DNA"/>
</dbReference>
<sequence>MNDLIIDRVEVYVCRPTQRGSTWTPDQPDPCTTHTFLRVLTREGIVGTAGTDSYTFHGPDMVLAETLRDMIPDLKGRSAHERATLWQHFKPKAYARSAQAQALIDVALWDIAAQACGQPLHKMLGSQRNQIEAYASTPVLASPQAYVEYVSEWVEKGFRALKFHCWCEADNDVQMVEAVHRAHGEKGLALMLDVEQKYDLAAALRVGGVLSECDYTWFEAPLDDYDLAGYQALTKKLNVPVLAAGNAIADPLLVEYAMDNHCWSRVRIDAMTCGGITPALAIMQRAAQIGLKVELQSWGHSLAQAANLHLMLSQPNCTYFEQACEFEAFEFATANPIRANDQGMVTAPVLNGLGLEIEWSAIQSTALAQLYV</sequence>
<dbReference type="InterPro" id="IPR029017">
    <property type="entry name" value="Enolase-like_N"/>
</dbReference>
<evidence type="ECO:0000256" key="1">
    <source>
        <dbReference type="ARBA" id="ARBA00023239"/>
    </source>
</evidence>